<keyword evidence="2" id="KW-0472">Membrane</keyword>
<accession>A0A8S9SWM5</accession>
<dbReference type="Proteomes" id="UP000029738">
    <property type="component" value="Unassembled WGS sequence"/>
</dbReference>
<dbReference type="InterPro" id="IPR011050">
    <property type="entry name" value="Pectin_lyase_fold/virulence"/>
</dbReference>
<sequence>MHLQNNYLEDLNHLNLRRQNWLQLLLFCSAIVMVSTPIRAQMTPDNTLGAESSVVKSNIIINGVNGDRIEGGARRGGNLFHSFSQFNINDDQRVYFANPSGVENILTRVTGGQVSNIFGTLGTEGSANLFLLNPNGIVFGSNARLDIGGSFVATTANAVRFGGIGNFSATKPEVPPVLTINPDALLFNQISAGAIVNNSVAPSELDPSSSFIARGLRVPDGKSLLLVGGEIQMDGGSLYAFGGRVELGGLAGVGTVELKVDGQNLSLNFPNGVERSDVFLSNGSVVDAIAGDGGSIAINARNLEMRSRSGLYAGIARGIGSDSSQSGNIDIHATVAINLNNISSIINAVQPEAKGHGGNVNIRTSNLLVQGGSQIGAGTFGIGKGGSLIVNAQDIQIIGTGGTTGRGSGLFSFSEQNSTGNAGSLTIKTDSLLVKDVAVVSAATFGAGKGGSLTIDAQNIQLIGISSGLFASSELNSTGDAGSLTIKTDSLLVKDGAQISTGTLGAGKGGFLIIDAQDVQLSGRSGNPQFLSSLTTASSSTGDAGSLTIKTDSLLVKDGAVIFTGTFGAGKGGSLTIDAKDVQLIGTSSNRRFASGLLTSSVSTGDAGSLTIKTDSLLINNGAEVSASTFGAGKGGSLTIDAQNIQLIDGDISATSQRNSTGDAGSLTIKTDSLLAKDGAQVSTGTFGAGKGGSLTIDAKNVQLIGTSTDGKFGSGLYASTIPNSTGDAGDLILKTESLLLLDGAQVLTATFGAGKGGSLTIDASNIVEVVGTSFNDILSSAIATSTNSSGDAGNVNLNARRLIVRDGGSLAAETSQTSTGSSGNLVINVKDAVEVTGISNTNERLSSLSVRSRGQGQAGNLTVNSPRISVKDRGEINAESFTADGGNITLNTDLLLLRRGGTVSATAGINQGKGNGGNITINANNGFIVAVAEENSDISANAFEGRGGNINIITNGIYGLQYRPSLTQLSDINVSSQFGINGTVQINTPDIDPSGNLVELPVNLVDATQRVSTGCNRGGRQRKNSFTATGRGGLPPSPIEPLTEDSVLAQWVIPLSYVGTTEAVNRTSLEASGTATTHLSTQIVEASNWVIDRNGDIVLVAGAPGTVLYNSTSLNASCSVF</sequence>
<dbReference type="RefSeq" id="WP_050045107.1">
    <property type="nucleotide sequence ID" value="NZ_JHEG04000001.1"/>
</dbReference>
<dbReference type="SUPFAM" id="SSF51126">
    <property type="entry name" value="Pectin lyase-like"/>
    <property type="match status" value="5"/>
</dbReference>
<organism evidence="4 5">
    <name type="scientific">Tolypothrix bouteillei VB521301</name>
    <dbReference type="NCBI Taxonomy" id="1479485"/>
    <lineage>
        <taxon>Bacteria</taxon>
        <taxon>Bacillati</taxon>
        <taxon>Cyanobacteriota</taxon>
        <taxon>Cyanophyceae</taxon>
        <taxon>Nostocales</taxon>
        <taxon>Tolypothrichaceae</taxon>
        <taxon>Tolypothrix</taxon>
    </lineage>
</organism>
<dbReference type="EMBL" id="JHEG04000001">
    <property type="protein sequence ID" value="KAF3884248.1"/>
    <property type="molecule type" value="Genomic_DNA"/>
</dbReference>
<dbReference type="InterPro" id="IPR012334">
    <property type="entry name" value="Pectin_lyas_fold"/>
</dbReference>
<comment type="caution">
    <text evidence="4">The sequence shown here is derived from an EMBL/GenBank/DDBJ whole genome shotgun (WGS) entry which is preliminary data.</text>
</comment>
<dbReference type="SMART" id="SM00912">
    <property type="entry name" value="Haemagg_act"/>
    <property type="match status" value="1"/>
</dbReference>
<feature type="domain" description="Filamentous haemagglutinin FhaB/tRNA nuclease CdiA-like TPS" evidence="3">
    <location>
        <begin position="49"/>
        <end position="162"/>
    </location>
</feature>
<name>A0A8S9SWM5_9CYAN</name>
<dbReference type="Pfam" id="PF05860">
    <property type="entry name" value="TPS"/>
    <property type="match status" value="1"/>
</dbReference>
<dbReference type="Gene3D" id="2.160.20.10">
    <property type="entry name" value="Single-stranded right-handed beta-helix, Pectin lyase-like"/>
    <property type="match status" value="3"/>
</dbReference>
<evidence type="ECO:0000256" key="2">
    <source>
        <dbReference type="SAM" id="Phobius"/>
    </source>
</evidence>
<evidence type="ECO:0000313" key="5">
    <source>
        <dbReference type="Proteomes" id="UP000029738"/>
    </source>
</evidence>
<reference evidence="4" key="2">
    <citation type="submission" date="2019-11" db="EMBL/GenBank/DDBJ databases">
        <title>Improved Assembly of Tolypothrix boutellei genome.</title>
        <authorList>
            <person name="Sarangi A.N."/>
            <person name="Mukherjee M."/>
            <person name="Ghosh S."/>
            <person name="Singh D."/>
            <person name="Das A."/>
            <person name="Kant S."/>
            <person name="Prusty A."/>
            <person name="Tripathy S."/>
        </authorList>
    </citation>
    <scope>NUCLEOTIDE SEQUENCE</scope>
    <source>
        <strain evidence="4">VB521301</strain>
    </source>
</reference>
<dbReference type="OrthoDB" id="524782at2"/>
<dbReference type="AlphaFoldDB" id="A0A8S9SWM5"/>
<reference evidence="4" key="1">
    <citation type="journal article" date="2015" name="Genome Announc.">
        <title>Draft Genome Sequence of Tolypothrix boutellei Strain VB521301.</title>
        <authorList>
            <person name="Chandrababunaidu M.M."/>
            <person name="Singh D."/>
            <person name="Sen D."/>
            <person name="Bhan S."/>
            <person name="Das S."/>
            <person name="Gupta A."/>
            <person name="Adhikary S.P."/>
            <person name="Tripathy S."/>
        </authorList>
    </citation>
    <scope>NUCLEOTIDE SEQUENCE</scope>
    <source>
        <strain evidence="4">VB521301</strain>
    </source>
</reference>
<proteinExistence type="predicted"/>
<keyword evidence="2" id="KW-1133">Transmembrane helix</keyword>
<evidence type="ECO:0000256" key="1">
    <source>
        <dbReference type="SAM" id="MobiDB-lite"/>
    </source>
</evidence>
<keyword evidence="2" id="KW-0812">Transmembrane</keyword>
<protein>
    <submittedName>
        <fullName evidence="4">Filamentous hemagglutinin N-terminal domain-containing protein</fullName>
    </submittedName>
</protein>
<dbReference type="NCBIfam" id="TIGR01901">
    <property type="entry name" value="adhes_NPXG"/>
    <property type="match status" value="1"/>
</dbReference>
<evidence type="ECO:0000259" key="3">
    <source>
        <dbReference type="SMART" id="SM00912"/>
    </source>
</evidence>
<dbReference type="InterPro" id="IPR008638">
    <property type="entry name" value="FhaB/CdiA-like_TPS"/>
</dbReference>
<feature type="transmembrane region" description="Helical" evidence="2">
    <location>
        <begin position="21"/>
        <end position="38"/>
    </location>
</feature>
<feature type="region of interest" description="Disordered" evidence="1">
    <location>
        <begin position="1015"/>
        <end position="1039"/>
    </location>
</feature>
<evidence type="ECO:0000313" key="4">
    <source>
        <dbReference type="EMBL" id="KAF3884248.1"/>
    </source>
</evidence>
<gene>
    <name evidence="4" type="ORF">DA73_0400001130</name>
</gene>
<keyword evidence="5" id="KW-1185">Reference proteome</keyword>